<evidence type="ECO:0000256" key="3">
    <source>
        <dbReference type="ARBA" id="ARBA00023098"/>
    </source>
</evidence>
<evidence type="ECO:0000256" key="2">
    <source>
        <dbReference type="ARBA" id="ARBA00022963"/>
    </source>
</evidence>
<evidence type="ECO:0000256" key="4">
    <source>
        <dbReference type="PROSITE-ProRule" id="PRU01161"/>
    </source>
</evidence>
<dbReference type="AlphaFoldDB" id="W9SBG0"/>
<dbReference type="Proteomes" id="UP000030645">
    <property type="component" value="Unassembled WGS sequence"/>
</dbReference>
<keyword evidence="3 4" id="KW-0443">Lipid metabolism</keyword>
<dbReference type="EMBL" id="KE346350">
    <property type="protein sequence ID" value="EXC34504.1"/>
    <property type="molecule type" value="Genomic_DNA"/>
</dbReference>
<accession>W9SBG0</accession>
<feature type="short sequence motif" description="DGA/G" evidence="4">
    <location>
        <begin position="254"/>
        <end position="256"/>
    </location>
</feature>
<name>W9SBG0_9ROSA</name>
<evidence type="ECO:0000313" key="8">
    <source>
        <dbReference type="Proteomes" id="UP000030645"/>
    </source>
</evidence>
<dbReference type="SUPFAM" id="SSF52151">
    <property type="entry name" value="FabD/lysophospholipase-like"/>
    <property type="match status" value="1"/>
</dbReference>
<dbReference type="Gene3D" id="3.40.1090.10">
    <property type="entry name" value="Cytosolic phospholipase A2 catalytic domain"/>
    <property type="match status" value="1"/>
</dbReference>
<sequence>MEREIARAIARVGIKVENQIAVAREMEKPITVLSIDGGGVRGIIPGVCLEFLESELQKLEKDPNARLVDYFDVISGTSTGGLIAAMISAPGDDKRPLYAAEKIVPFYKENCPKIFPNSGNWSEPNKTFAGEMLLKITETWEEIGQTSVTEAYDAKFEEIGGVKKPYYDGKYLHQLAKKILGEKRLHDTLTKVVIPAFDIKKLSPVVFSSYQVDNDQNKFLDALLSDICISTSAAPVYLPAYEFSNEGVEFNMIDGGVAANNPTVAAITEAVKRRSEDIEKDEKKLDVNSFRLVVLSLGTCQHKTEKYNVKMANSWWAVNWLIYPLRKWWKADHPLPEILFDANSDMIDYYCTMFFESFHNAENFLRVQDDKLPEDLARLDNGSPANLEKLEKYAKNLLNKPVTHLNPATFERSEVDTDETYAEALKK</sequence>
<feature type="domain" description="PNPLA" evidence="6">
    <location>
        <begin position="33"/>
        <end position="267"/>
    </location>
</feature>
<comment type="domain">
    <text evidence="5">The nitrogen atoms of the two glycine residues in the GGXR motif define the oxyanion hole, and stabilize the oxyanion that forms during the nucleophilic attack by the catalytic serine during substrate cleavage.</text>
</comment>
<comment type="similarity">
    <text evidence="1 5">Belongs to the patatin family.</text>
</comment>
<comment type="function">
    <text evidence="5">Lipolytic acyl hydrolase (LAH).</text>
</comment>
<gene>
    <name evidence="7" type="ORF">L484_019101</name>
</gene>
<dbReference type="EC" id="3.1.1.-" evidence="5"/>
<dbReference type="InterPro" id="IPR016035">
    <property type="entry name" value="Acyl_Trfase/lysoPLipase"/>
</dbReference>
<feature type="active site" description="Nucleophile" evidence="4">
    <location>
        <position position="78"/>
    </location>
</feature>
<keyword evidence="8" id="KW-1185">Reference proteome</keyword>
<dbReference type="KEGG" id="mnt:21402055"/>
<dbReference type="PROSITE" id="PS51635">
    <property type="entry name" value="PNPLA"/>
    <property type="match status" value="1"/>
</dbReference>
<evidence type="ECO:0000313" key="7">
    <source>
        <dbReference type="EMBL" id="EXC34504.1"/>
    </source>
</evidence>
<feature type="active site" description="Proton acceptor" evidence="4">
    <location>
        <position position="254"/>
    </location>
</feature>
<keyword evidence="4 5" id="KW-0378">Hydrolase</keyword>
<feature type="short sequence motif" description="GXGXXG" evidence="4">
    <location>
        <begin position="37"/>
        <end position="42"/>
    </location>
</feature>
<keyword evidence="2 4" id="KW-0442">Lipid degradation</keyword>
<protein>
    <recommendedName>
        <fullName evidence="5">Patatin</fullName>
        <ecNumber evidence="5">3.1.1.-</ecNumber>
    </recommendedName>
</protein>
<dbReference type="PANTHER" id="PTHR32176">
    <property type="entry name" value="XYLOSE ISOMERASE"/>
    <property type="match status" value="1"/>
</dbReference>
<evidence type="ECO:0000256" key="5">
    <source>
        <dbReference type="RuleBase" id="RU361262"/>
    </source>
</evidence>
<evidence type="ECO:0000256" key="1">
    <source>
        <dbReference type="ARBA" id="ARBA00010240"/>
    </source>
</evidence>
<feature type="short sequence motif" description="GXSXG" evidence="4">
    <location>
        <begin position="76"/>
        <end position="80"/>
    </location>
</feature>
<reference evidence="8" key="1">
    <citation type="submission" date="2013-01" db="EMBL/GenBank/DDBJ databases">
        <title>Draft Genome Sequence of a Mulberry Tree, Morus notabilis C.K. Schneid.</title>
        <authorList>
            <person name="He N."/>
            <person name="Zhao S."/>
        </authorList>
    </citation>
    <scope>NUCLEOTIDE SEQUENCE</scope>
</reference>
<dbReference type="PANTHER" id="PTHR32176:SF92">
    <property type="entry name" value="XYLOSE ISOMERASE"/>
    <property type="match status" value="1"/>
</dbReference>
<dbReference type="GO" id="GO:0016042">
    <property type="term" value="P:lipid catabolic process"/>
    <property type="evidence" value="ECO:0007669"/>
    <property type="project" value="UniProtKB-UniRule"/>
</dbReference>
<dbReference type="InterPro" id="IPR002641">
    <property type="entry name" value="PNPLA_dom"/>
</dbReference>
<organism evidence="7 8">
    <name type="scientific">Morus notabilis</name>
    <dbReference type="NCBI Taxonomy" id="981085"/>
    <lineage>
        <taxon>Eukaryota</taxon>
        <taxon>Viridiplantae</taxon>
        <taxon>Streptophyta</taxon>
        <taxon>Embryophyta</taxon>
        <taxon>Tracheophyta</taxon>
        <taxon>Spermatophyta</taxon>
        <taxon>Magnoliopsida</taxon>
        <taxon>eudicotyledons</taxon>
        <taxon>Gunneridae</taxon>
        <taxon>Pentapetalae</taxon>
        <taxon>rosids</taxon>
        <taxon>fabids</taxon>
        <taxon>Rosales</taxon>
        <taxon>Moraceae</taxon>
        <taxon>Moreae</taxon>
        <taxon>Morus</taxon>
    </lineage>
</organism>
<dbReference type="GO" id="GO:0047372">
    <property type="term" value="F:monoacylglycerol lipase activity"/>
    <property type="evidence" value="ECO:0007669"/>
    <property type="project" value="TreeGrafter"/>
</dbReference>
<dbReference type="GO" id="GO:0004620">
    <property type="term" value="F:phospholipase activity"/>
    <property type="evidence" value="ECO:0007669"/>
    <property type="project" value="TreeGrafter"/>
</dbReference>
<evidence type="ECO:0000259" key="6">
    <source>
        <dbReference type="PROSITE" id="PS51635"/>
    </source>
</evidence>
<dbReference type="OrthoDB" id="630895at2759"/>
<dbReference type="Pfam" id="PF01734">
    <property type="entry name" value="Patatin"/>
    <property type="match status" value="1"/>
</dbReference>
<dbReference type="eggNOG" id="KOG0513">
    <property type="taxonomic scope" value="Eukaryota"/>
</dbReference>
<proteinExistence type="inferred from homology"/>